<feature type="region of interest" description="Disordered" evidence="1">
    <location>
        <begin position="54"/>
        <end position="73"/>
    </location>
</feature>
<gene>
    <name evidence="2" type="ORF">CRENBAI_019716</name>
</gene>
<accession>A0AAV9QXE2</accession>
<dbReference type="Proteomes" id="UP001311232">
    <property type="component" value="Unassembled WGS sequence"/>
</dbReference>
<dbReference type="AlphaFoldDB" id="A0AAV9QXE2"/>
<comment type="caution">
    <text evidence="2">The sequence shown here is derived from an EMBL/GenBank/DDBJ whole genome shotgun (WGS) entry which is preliminary data.</text>
</comment>
<protein>
    <submittedName>
        <fullName evidence="2">Uncharacterized protein</fullName>
    </submittedName>
</protein>
<evidence type="ECO:0000256" key="1">
    <source>
        <dbReference type="SAM" id="MobiDB-lite"/>
    </source>
</evidence>
<dbReference type="EMBL" id="JAHHUM010002886">
    <property type="protein sequence ID" value="KAK5600460.1"/>
    <property type="molecule type" value="Genomic_DNA"/>
</dbReference>
<evidence type="ECO:0000313" key="3">
    <source>
        <dbReference type="Proteomes" id="UP001311232"/>
    </source>
</evidence>
<keyword evidence="3" id="KW-1185">Reference proteome</keyword>
<sequence>MGGRLTDSPSGSGVCNTQPRSMSADLIHSVADHQNTQTCQGYRLTLDAVRKESTGLSYSPTSHPPHCSDDSESQTVILPSPTHLQTVAAGLPPSDSEPCCAVAVAGWHAASRFRPTHRTQVSSQQHGEEVEF</sequence>
<name>A0AAV9QXE2_9TELE</name>
<evidence type="ECO:0000313" key="2">
    <source>
        <dbReference type="EMBL" id="KAK5600460.1"/>
    </source>
</evidence>
<organism evidence="2 3">
    <name type="scientific">Crenichthys baileyi</name>
    <name type="common">White River springfish</name>
    <dbReference type="NCBI Taxonomy" id="28760"/>
    <lineage>
        <taxon>Eukaryota</taxon>
        <taxon>Metazoa</taxon>
        <taxon>Chordata</taxon>
        <taxon>Craniata</taxon>
        <taxon>Vertebrata</taxon>
        <taxon>Euteleostomi</taxon>
        <taxon>Actinopterygii</taxon>
        <taxon>Neopterygii</taxon>
        <taxon>Teleostei</taxon>
        <taxon>Neoteleostei</taxon>
        <taxon>Acanthomorphata</taxon>
        <taxon>Ovalentaria</taxon>
        <taxon>Atherinomorphae</taxon>
        <taxon>Cyprinodontiformes</taxon>
        <taxon>Goodeidae</taxon>
        <taxon>Crenichthys</taxon>
    </lineage>
</organism>
<reference evidence="2 3" key="1">
    <citation type="submission" date="2021-06" db="EMBL/GenBank/DDBJ databases">
        <authorList>
            <person name="Palmer J.M."/>
        </authorList>
    </citation>
    <scope>NUCLEOTIDE SEQUENCE [LARGE SCALE GENOMIC DNA]</scope>
    <source>
        <strain evidence="2 3">MEX-2019</strain>
        <tissue evidence="2">Muscle</tissue>
    </source>
</reference>
<proteinExistence type="predicted"/>